<keyword evidence="1" id="KW-0808">Transferase</keyword>
<organism evidence="1 2">
    <name type="scientific">Paenibacillus apiarius</name>
    <dbReference type="NCBI Taxonomy" id="46240"/>
    <lineage>
        <taxon>Bacteria</taxon>
        <taxon>Bacillati</taxon>
        <taxon>Bacillota</taxon>
        <taxon>Bacilli</taxon>
        <taxon>Bacillales</taxon>
        <taxon>Paenibacillaceae</taxon>
        <taxon>Paenibacillus</taxon>
    </lineage>
</organism>
<dbReference type="GeneID" id="77002097"/>
<dbReference type="Gene3D" id="1.20.120.1450">
    <property type="match status" value="1"/>
</dbReference>
<keyword evidence="1" id="KW-0418">Kinase</keyword>
<protein>
    <submittedName>
        <fullName evidence="1">Adenylate kinase and related kinase</fullName>
    </submittedName>
</protein>
<evidence type="ECO:0000313" key="2">
    <source>
        <dbReference type="Proteomes" id="UP001207626"/>
    </source>
</evidence>
<dbReference type="Proteomes" id="UP001207626">
    <property type="component" value="Unassembled WGS sequence"/>
</dbReference>
<dbReference type="GO" id="GO:0016301">
    <property type="term" value="F:kinase activity"/>
    <property type="evidence" value="ECO:0007669"/>
    <property type="project" value="UniProtKB-KW"/>
</dbReference>
<dbReference type="EMBL" id="JAMDLW010000003">
    <property type="protein sequence ID" value="MCY9518889.1"/>
    <property type="molecule type" value="Genomic_DNA"/>
</dbReference>
<evidence type="ECO:0000313" key="1">
    <source>
        <dbReference type="EMBL" id="MCY9518889.1"/>
    </source>
</evidence>
<keyword evidence="2" id="KW-1185">Reference proteome</keyword>
<comment type="caution">
    <text evidence="1">The sequence shown here is derived from an EMBL/GenBank/DDBJ whole genome shotgun (WGS) entry which is preliminary data.</text>
</comment>
<accession>A0ABT4DNF2</accession>
<name>A0ABT4DNF2_9BACL</name>
<dbReference type="RefSeq" id="WP_087433868.1">
    <property type="nucleotide sequence ID" value="NZ_JAFFHZ010000001.1"/>
</dbReference>
<reference evidence="1 2" key="1">
    <citation type="submission" date="2022-05" db="EMBL/GenBank/DDBJ databases">
        <title>Genome Sequencing of Bee-Associated Microbes.</title>
        <authorList>
            <person name="Dunlap C."/>
        </authorList>
    </citation>
    <scope>NUCLEOTIDE SEQUENCE [LARGE SCALE GENOMIC DNA]</scope>
    <source>
        <strain evidence="1 2">NRRL NRS-1438</strain>
    </source>
</reference>
<gene>
    <name evidence="1" type="ORF">M5X09_04245</name>
</gene>
<proteinExistence type="predicted"/>
<sequence>MNRQLIMETGRLLAQEMPPEAGIRLTVGSDEHFLLDMASALHAYDMGPDERRALLGCYWLLRQSMRTHQHVPDEEQLAGKTVLDGDLLMSMYYQFAARHGQMKLVIDLATTIKRIQIRRAEGNTTDMLLHQRICRFLAKHYKQVAYEVI</sequence>